<accession>A0A259U4I6</accession>
<keyword evidence="4" id="KW-1185">Reference proteome</keyword>
<dbReference type="Gene3D" id="3.20.20.140">
    <property type="entry name" value="Metal-dependent hydrolases"/>
    <property type="match status" value="1"/>
</dbReference>
<keyword evidence="1" id="KW-0456">Lyase</keyword>
<dbReference type="EMBL" id="MQWB01000001">
    <property type="protein sequence ID" value="OZC04744.1"/>
    <property type="molecule type" value="Genomic_DNA"/>
</dbReference>
<dbReference type="InterPro" id="IPR006680">
    <property type="entry name" value="Amidohydro-rel"/>
</dbReference>
<dbReference type="InParanoid" id="A0A259U4I6"/>
<dbReference type="Pfam" id="PF04909">
    <property type="entry name" value="Amidohydro_2"/>
    <property type="match status" value="1"/>
</dbReference>
<gene>
    <name evidence="3" type="ORF">BSZ36_14210</name>
</gene>
<dbReference type="SUPFAM" id="SSF51556">
    <property type="entry name" value="Metallo-dependent hydrolases"/>
    <property type="match status" value="1"/>
</dbReference>
<name>A0A259U4I6_9BACT</name>
<dbReference type="Proteomes" id="UP000216446">
    <property type="component" value="Unassembled WGS sequence"/>
</dbReference>
<dbReference type="InterPro" id="IPR032465">
    <property type="entry name" value="ACMSD"/>
</dbReference>
<evidence type="ECO:0000259" key="2">
    <source>
        <dbReference type="Pfam" id="PF04909"/>
    </source>
</evidence>
<dbReference type="GO" id="GO:0005737">
    <property type="term" value="C:cytoplasm"/>
    <property type="evidence" value="ECO:0007669"/>
    <property type="project" value="TreeGrafter"/>
</dbReference>
<dbReference type="GO" id="GO:0016787">
    <property type="term" value="F:hydrolase activity"/>
    <property type="evidence" value="ECO:0007669"/>
    <property type="project" value="UniProtKB-KW"/>
</dbReference>
<comment type="caution">
    <text evidence="3">The sequence shown here is derived from an EMBL/GenBank/DDBJ whole genome shotgun (WGS) entry which is preliminary data.</text>
</comment>
<proteinExistence type="predicted"/>
<protein>
    <submittedName>
        <fullName evidence="3">Amidohydrolase</fullName>
    </submittedName>
</protein>
<dbReference type="InterPro" id="IPR032466">
    <property type="entry name" value="Metal_Hydrolase"/>
</dbReference>
<evidence type="ECO:0000256" key="1">
    <source>
        <dbReference type="ARBA" id="ARBA00023239"/>
    </source>
</evidence>
<evidence type="ECO:0000313" key="4">
    <source>
        <dbReference type="Proteomes" id="UP000216446"/>
    </source>
</evidence>
<dbReference type="PANTHER" id="PTHR21240:SF28">
    <property type="entry name" value="ISO-OROTATE DECARBOXYLASE (EUROFUNG)"/>
    <property type="match status" value="1"/>
</dbReference>
<organism evidence="3 4">
    <name type="scientific">Rubricoccus marinus</name>
    <dbReference type="NCBI Taxonomy" id="716817"/>
    <lineage>
        <taxon>Bacteria</taxon>
        <taxon>Pseudomonadati</taxon>
        <taxon>Rhodothermota</taxon>
        <taxon>Rhodothermia</taxon>
        <taxon>Rhodothermales</taxon>
        <taxon>Rubricoccaceae</taxon>
        <taxon>Rubricoccus</taxon>
    </lineage>
</organism>
<dbReference type="AlphaFoldDB" id="A0A259U4I6"/>
<feature type="domain" description="Amidohydrolase-related" evidence="2">
    <location>
        <begin position="24"/>
        <end position="326"/>
    </location>
</feature>
<sequence>MEYEPRSTLVVPETRLTRASVPFVDAHAHLWRAGTMSADDMAELIGEMDAMNMAVMVNLSGGSGERLRESIANTERHAPGRIVHFANVDFDSIGTPGWSERAEAQFREDVASGARGLKIFKSLGLSVTDSDGQRVAVDDPRIAPVWEAAGELGVPVLIHSADPAPFWEPYNAHNERYYELTERPNRRQIAPPSFEDVIGEQHAVFRRHPQTTFINAHLGWYGNDLARLGELLDEHPNVVTELGAVLAELGRQPRTARQFLIDYQDRVLMGKDSYAPEEYHVYFRVFETDDDYIEYYRRRHANWRLYGLDLPADVLAKVYAGNARRIIPGLDASAFAE</sequence>
<reference evidence="3 4" key="1">
    <citation type="submission" date="2016-11" db="EMBL/GenBank/DDBJ databases">
        <title>Study of marine rhodopsin-containing bacteria.</title>
        <authorList>
            <person name="Yoshizawa S."/>
            <person name="Kumagai Y."/>
            <person name="Kogure K."/>
        </authorList>
    </citation>
    <scope>NUCLEOTIDE SEQUENCE [LARGE SCALE GENOMIC DNA]</scope>
    <source>
        <strain evidence="3 4">SG-29</strain>
    </source>
</reference>
<keyword evidence="3" id="KW-0378">Hydrolase</keyword>
<dbReference type="GO" id="GO:0019748">
    <property type="term" value="P:secondary metabolic process"/>
    <property type="evidence" value="ECO:0007669"/>
    <property type="project" value="TreeGrafter"/>
</dbReference>
<dbReference type="GO" id="GO:0016831">
    <property type="term" value="F:carboxy-lyase activity"/>
    <property type="evidence" value="ECO:0007669"/>
    <property type="project" value="InterPro"/>
</dbReference>
<evidence type="ECO:0000313" key="3">
    <source>
        <dbReference type="EMBL" id="OZC04744.1"/>
    </source>
</evidence>
<dbReference type="PANTHER" id="PTHR21240">
    <property type="entry name" value="2-AMINO-3-CARBOXYLMUCONATE-6-SEMIALDEHYDE DECARBOXYLASE"/>
    <property type="match status" value="1"/>
</dbReference>